<dbReference type="Proteomes" id="UP000197032">
    <property type="component" value="Unassembled WGS sequence"/>
</dbReference>
<dbReference type="GO" id="GO:0016020">
    <property type="term" value="C:membrane"/>
    <property type="evidence" value="ECO:0007669"/>
    <property type="project" value="InterPro"/>
</dbReference>
<dbReference type="PROSITE" id="PS51379">
    <property type="entry name" value="4FE4S_FER_2"/>
    <property type="match status" value="2"/>
</dbReference>
<comment type="caution">
    <text evidence="6">The sequence shown here is derived from an EMBL/GenBank/DDBJ whole genome shotgun (WGS) entry which is preliminary data.</text>
</comment>
<keyword evidence="2" id="KW-0479">Metal-binding</keyword>
<dbReference type="Gene3D" id="3.30.70.3270">
    <property type="match status" value="1"/>
</dbReference>
<feature type="domain" description="4Fe-4S ferredoxin-type" evidence="5">
    <location>
        <begin position="34"/>
        <end position="63"/>
    </location>
</feature>
<dbReference type="InterPro" id="IPR010226">
    <property type="entry name" value="NADH_quinone_OxRdtase_chainI"/>
</dbReference>
<evidence type="ECO:0000256" key="2">
    <source>
        <dbReference type="ARBA" id="ARBA00022723"/>
    </source>
</evidence>
<reference evidence="7" key="1">
    <citation type="journal article" date="2017" name="Appl. Environ. Microbiol.">
        <title>Genomic analysis of Calderihabitans maritimus KKC1, a thermophilic hydrogenogenic carboxydotrophic bacterium isolated from marine sediment.</title>
        <authorList>
            <person name="Omae K."/>
            <person name="Yoneda Y."/>
            <person name="Fukuyama Y."/>
            <person name="Yoshida T."/>
            <person name="Sako Y."/>
        </authorList>
    </citation>
    <scope>NUCLEOTIDE SEQUENCE [LARGE SCALE GENOMIC DNA]</scope>
    <source>
        <strain evidence="7">KKC1</strain>
    </source>
</reference>
<dbReference type="RefSeq" id="WP_088553701.1">
    <property type="nucleotide sequence ID" value="NZ_BDGJ01000071.1"/>
</dbReference>
<dbReference type="PROSITE" id="PS00198">
    <property type="entry name" value="4FE4S_FER_1"/>
    <property type="match status" value="1"/>
</dbReference>
<keyword evidence="3" id="KW-0408">Iron</keyword>
<evidence type="ECO:0000259" key="5">
    <source>
        <dbReference type="PROSITE" id="PS51379"/>
    </source>
</evidence>
<dbReference type="OrthoDB" id="9803192at2"/>
<dbReference type="GO" id="GO:0051539">
    <property type="term" value="F:4 iron, 4 sulfur cluster binding"/>
    <property type="evidence" value="ECO:0007669"/>
    <property type="project" value="UniProtKB-KW"/>
</dbReference>
<evidence type="ECO:0000256" key="4">
    <source>
        <dbReference type="ARBA" id="ARBA00023014"/>
    </source>
</evidence>
<accession>A0A1Z5HS19</accession>
<dbReference type="Pfam" id="PF12838">
    <property type="entry name" value="Fer4_7"/>
    <property type="match status" value="1"/>
</dbReference>
<keyword evidence="7" id="KW-1185">Reference proteome</keyword>
<protein>
    <submittedName>
        <fullName evidence="6">4Fe-4S ferredoxin</fullName>
    </submittedName>
</protein>
<sequence length="165" mass="18861">MASFLKIAIRNLFKGPCTDPYPFGETFVPRGLRGKIKYNAEACVACRMCEYVCAGGAIQIKEAPDKSGLEFILWHNTCAFCGLCEHYCPTKAIRLTEDFHTAHRQEDKYRYVEKGFIKYVHCVQCAAPMVPVAPELLSVAYEQVNKDIERLRQLCPKCRQKQAFR</sequence>
<evidence type="ECO:0000313" key="7">
    <source>
        <dbReference type="Proteomes" id="UP000197032"/>
    </source>
</evidence>
<dbReference type="AlphaFoldDB" id="A0A1Z5HS19"/>
<feature type="domain" description="4Fe-4S ferredoxin-type" evidence="5">
    <location>
        <begin position="69"/>
        <end position="98"/>
    </location>
</feature>
<keyword evidence="4" id="KW-0411">Iron-sulfur</keyword>
<dbReference type="GO" id="GO:0016651">
    <property type="term" value="F:oxidoreductase activity, acting on NAD(P)H"/>
    <property type="evidence" value="ECO:0007669"/>
    <property type="project" value="InterPro"/>
</dbReference>
<name>A0A1Z5HS19_9FIRM</name>
<dbReference type="PANTHER" id="PTHR10849">
    <property type="entry name" value="NADH DEHYDROGENASE UBIQUINONE IRON-SULFUR PROTEIN 8, MITOCHONDRIAL"/>
    <property type="match status" value="1"/>
</dbReference>
<dbReference type="GO" id="GO:0046872">
    <property type="term" value="F:metal ion binding"/>
    <property type="evidence" value="ECO:0007669"/>
    <property type="project" value="UniProtKB-KW"/>
</dbReference>
<evidence type="ECO:0000256" key="3">
    <source>
        <dbReference type="ARBA" id="ARBA00023004"/>
    </source>
</evidence>
<dbReference type="SUPFAM" id="SSF54862">
    <property type="entry name" value="4Fe-4S ferredoxins"/>
    <property type="match status" value="1"/>
</dbReference>
<dbReference type="InterPro" id="IPR017900">
    <property type="entry name" value="4Fe4S_Fe_S_CS"/>
</dbReference>
<dbReference type="InterPro" id="IPR017896">
    <property type="entry name" value="4Fe4S_Fe-S-bd"/>
</dbReference>
<evidence type="ECO:0000256" key="1">
    <source>
        <dbReference type="ARBA" id="ARBA00022485"/>
    </source>
</evidence>
<gene>
    <name evidence="6" type="ORF">KKC1_14750</name>
</gene>
<organism evidence="6 7">
    <name type="scientific">Calderihabitans maritimus</name>
    <dbReference type="NCBI Taxonomy" id="1246530"/>
    <lineage>
        <taxon>Bacteria</taxon>
        <taxon>Bacillati</taxon>
        <taxon>Bacillota</taxon>
        <taxon>Clostridia</taxon>
        <taxon>Neomoorellales</taxon>
        <taxon>Calderihabitantaceae</taxon>
        <taxon>Calderihabitans</taxon>
    </lineage>
</organism>
<proteinExistence type="predicted"/>
<evidence type="ECO:0000313" key="6">
    <source>
        <dbReference type="EMBL" id="GAW92319.1"/>
    </source>
</evidence>
<dbReference type="EMBL" id="BDGJ01000071">
    <property type="protein sequence ID" value="GAW92319.1"/>
    <property type="molecule type" value="Genomic_DNA"/>
</dbReference>
<keyword evidence="1" id="KW-0004">4Fe-4S</keyword>